<dbReference type="InterPro" id="IPR033872">
    <property type="entry name" value="nsLTP2"/>
</dbReference>
<dbReference type="EMBL" id="JBANAX010000327">
    <property type="protein sequence ID" value="KAL1213901.1"/>
    <property type="molecule type" value="Genomic_DNA"/>
</dbReference>
<comment type="caution">
    <text evidence="5">The sequence shown here is derived from an EMBL/GenBank/DDBJ whole genome shotgun (WGS) entry which is preliminary data.</text>
</comment>
<dbReference type="AlphaFoldDB" id="A0ABD1BI73"/>
<feature type="signal peptide" evidence="3">
    <location>
        <begin position="1"/>
        <end position="23"/>
    </location>
</feature>
<evidence type="ECO:0000313" key="6">
    <source>
        <dbReference type="Proteomes" id="UP001558713"/>
    </source>
</evidence>
<dbReference type="Pfam" id="PF00234">
    <property type="entry name" value="Tryp_alpha_amyl"/>
    <property type="match status" value="1"/>
</dbReference>
<keyword evidence="6" id="KW-1185">Reference proteome</keyword>
<protein>
    <submittedName>
        <fullName evidence="5">Non-specific lipid-transfer protein AKCS9</fullName>
    </submittedName>
</protein>
<evidence type="ECO:0000256" key="3">
    <source>
        <dbReference type="SAM" id="SignalP"/>
    </source>
</evidence>
<evidence type="ECO:0000259" key="4">
    <source>
        <dbReference type="Pfam" id="PF00234"/>
    </source>
</evidence>
<dbReference type="SUPFAM" id="SSF47699">
    <property type="entry name" value="Bifunctional inhibitor/lipid-transfer protein/seed storage 2S albumin"/>
    <property type="match status" value="1"/>
</dbReference>
<name>A0ABD1BI73_CARAN</name>
<reference evidence="5 6" key="1">
    <citation type="submission" date="2024-04" db="EMBL/GenBank/DDBJ databases">
        <title>Genome assembly C_amara_ONT_v2.</title>
        <authorList>
            <person name="Yant L."/>
            <person name="Moore C."/>
            <person name="Slenker M."/>
        </authorList>
    </citation>
    <scope>NUCLEOTIDE SEQUENCE [LARGE SCALE GENOMIC DNA]</scope>
    <source>
        <tissue evidence="5">Leaf</tissue>
    </source>
</reference>
<gene>
    <name evidence="5" type="ORF">V5N11_029999</name>
</gene>
<keyword evidence="1" id="KW-0813">Transport</keyword>
<feature type="domain" description="Bifunctional inhibitor/plant lipid transfer protein/seed storage helical" evidence="4">
    <location>
        <begin position="44"/>
        <end position="103"/>
    </location>
</feature>
<sequence>MKTLVLLIVYIILSASFPLRTKAIVLDGNLDGSGAMKNGETCDTSKIQICFDGMLRGMQMSTTCCKNLKEQESCLCDVIKTRMIKSSVLSSRLNSCGITNPKC</sequence>
<evidence type="ECO:0000313" key="5">
    <source>
        <dbReference type="EMBL" id="KAL1213901.1"/>
    </source>
</evidence>
<keyword evidence="3" id="KW-0732">Signal</keyword>
<accession>A0ABD1BI73</accession>
<dbReference type="GO" id="GO:0008289">
    <property type="term" value="F:lipid binding"/>
    <property type="evidence" value="ECO:0007669"/>
    <property type="project" value="UniProtKB-KW"/>
</dbReference>
<evidence type="ECO:0000256" key="1">
    <source>
        <dbReference type="ARBA" id="ARBA00022448"/>
    </source>
</evidence>
<dbReference type="Proteomes" id="UP001558713">
    <property type="component" value="Unassembled WGS sequence"/>
</dbReference>
<dbReference type="PANTHER" id="PTHR33214:SF53">
    <property type="entry name" value="BIFUNCTIONAL INHIBITOR_LIPID-TRANSFER PROTEIN_SEED STORAGE 2S ALBUMIN SUPERFAMILY PROTEIN"/>
    <property type="match status" value="1"/>
</dbReference>
<dbReference type="PANTHER" id="PTHR33214">
    <property type="entry name" value="BIFUNCTIONAL INHIBITOR/LIPID-TRANSFER PROTEIN/SEED STORAGE 2S ALBUMIN SUPERFAMILY PROTEIN"/>
    <property type="match status" value="1"/>
</dbReference>
<dbReference type="InterPro" id="IPR016140">
    <property type="entry name" value="Bifunc_inhib/LTP/seed_store"/>
</dbReference>
<dbReference type="Gene3D" id="1.10.110.10">
    <property type="entry name" value="Plant lipid-transfer and hydrophobic proteins"/>
    <property type="match status" value="1"/>
</dbReference>
<evidence type="ECO:0000256" key="2">
    <source>
        <dbReference type="ARBA" id="ARBA00023121"/>
    </source>
</evidence>
<keyword evidence="2" id="KW-0446">Lipid-binding</keyword>
<organism evidence="5 6">
    <name type="scientific">Cardamine amara subsp. amara</name>
    <dbReference type="NCBI Taxonomy" id="228776"/>
    <lineage>
        <taxon>Eukaryota</taxon>
        <taxon>Viridiplantae</taxon>
        <taxon>Streptophyta</taxon>
        <taxon>Embryophyta</taxon>
        <taxon>Tracheophyta</taxon>
        <taxon>Spermatophyta</taxon>
        <taxon>Magnoliopsida</taxon>
        <taxon>eudicotyledons</taxon>
        <taxon>Gunneridae</taxon>
        <taxon>Pentapetalae</taxon>
        <taxon>rosids</taxon>
        <taxon>malvids</taxon>
        <taxon>Brassicales</taxon>
        <taxon>Brassicaceae</taxon>
        <taxon>Cardamineae</taxon>
        <taxon>Cardamine</taxon>
    </lineage>
</organism>
<feature type="chain" id="PRO_5044863091" evidence="3">
    <location>
        <begin position="24"/>
        <end position="103"/>
    </location>
</feature>
<proteinExistence type="predicted"/>
<dbReference type="InterPro" id="IPR036312">
    <property type="entry name" value="Bifun_inhib/LTP/seed_sf"/>
</dbReference>